<dbReference type="Pfam" id="PF00392">
    <property type="entry name" value="GntR"/>
    <property type="match status" value="1"/>
</dbReference>
<protein>
    <submittedName>
        <fullName evidence="6">GntR family transcriptional regulator</fullName>
    </submittedName>
</protein>
<dbReference type="PROSITE" id="PS50949">
    <property type="entry name" value="HTH_GNTR"/>
    <property type="match status" value="1"/>
</dbReference>
<evidence type="ECO:0000313" key="7">
    <source>
        <dbReference type="Proteomes" id="UP001611548"/>
    </source>
</evidence>
<dbReference type="InterPro" id="IPR000524">
    <property type="entry name" value="Tscrpt_reg_HTH_GntR"/>
</dbReference>
<dbReference type="SMART" id="SM00345">
    <property type="entry name" value="HTH_GNTR"/>
    <property type="match status" value="1"/>
</dbReference>
<dbReference type="Proteomes" id="UP001611548">
    <property type="component" value="Unassembled WGS sequence"/>
</dbReference>
<dbReference type="InterPro" id="IPR036388">
    <property type="entry name" value="WH-like_DNA-bd_sf"/>
</dbReference>
<dbReference type="Pfam" id="PF07729">
    <property type="entry name" value="FCD"/>
    <property type="match status" value="1"/>
</dbReference>
<accession>A0ABW7UXA4</accession>
<dbReference type="SUPFAM" id="SSF48008">
    <property type="entry name" value="GntR ligand-binding domain-like"/>
    <property type="match status" value="1"/>
</dbReference>
<dbReference type="PANTHER" id="PTHR43537">
    <property type="entry name" value="TRANSCRIPTIONAL REGULATOR, GNTR FAMILY"/>
    <property type="match status" value="1"/>
</dbReference>
<sequence length="252" mass="27889">MVPPRTATAREKATLEGATAAAPPSAAGPAPDDSLESRAREALVEWLTKEHPAPGQPVPVREFARRLGMSRTPVRSAVGRLYERGLLAYDATAGFTVAIPSLSSLYELFELRLMLESHALRLFAERTDREPPARLRELVDEAQELARLSLEDHAHYIGFRENDSRFHRALVELGGLPRLLALHDDLHLSIHVTRTGMEAPITASRLNAAVAEHRAVVDALESGDRLGARDLLETHILRVRDQTIAFLARPRM</sequence>
<evidence type="ECO:0000256" key="1">
    <source>
        <dbReference type="ARBA" id="ARBA00023015"/>
    </source>
</evidence>
<proteinExistence type="predicted"/>
<dbReference type="PANTHER" id="PTHR43537:SF5">
    <property type="entry name" value="UXU OPERON TRANSCRIPTIONAL REGULATOR"/>
    <property type="match status" value="1"/>
</dbReference>
<keyword evidence="2" id="KW-0238">DNA-binding</keyword>
<dbReference type="EMBL" id="JBIRWE010000009">
    <property type="protein sequence ID" value="MFI1966435.1"/>
    <property type="molecule type" value="Genomic_DNA"/>
</dbReference>
<keyword evidence="1" id="KW-0805">Transcription regulation</keyword>
<dbReference type="Gene3D" id="1.10.10.10">
    <property type="entry name" value="Winged helix-like DNA-binding domain superfamily/Winged helix DNA-binding domain"/>
    <property type="match status" value="1"/>
</dbReference>
<feature type="domain" description="HTH gntR-type" evidence="5">
    <location>
        <begin position="33"/>
        <end position="100"/>
    </location>
</feature>
<comment type="caution">
    <text evidence="6">The sequence shown here is derived from an EMBL/GenBank/DDBJ whole genome shotgun (WGS) entry which is preliminary data.</text>
</comment>
<dbReference type="RefSeq" id="WP_055473166.1">
    <property type="nucleotide sequence ID" value="NZ_JBIRWE010000009.1"/>
</dbReference>
<dbReference type="InterPro" id="IPR011711">
    <property type="entry name" value="GntR_C"/>
</dbReference>
<dbReference type="SMART" id="SM00895">
    <property type="entry name" value="FCD"/>
    <property type="match status" value="1"/>
</dbReference>
<feature type="compositionally biased region" description="Low complexity" evidence="4">
    <location>
        <begin position="17"/>
        <end position="32"/>
    </location>
</feature>
<evidence type="ECO:0000256" key="2">
    <source>
        <dbReference type="ARBA" id="ARBA00023125"/>
    </source>
</evidence>
<dbReference type="SUPFAM" id="SSF46785">
    <property type="entry name" value="Winged helix' DNA-binding domain"/>
    <property type="match status" value="1"/>
</dbReference>
<evidence type="ECO:0000256" key="4">
    <source>
        <dbReference type="SAM" id="MobiDB-lite"/>
    </source>
</evidence>
<dbReference type="Gene3D" id="1.20.120.530">
    <property type="entry name" value="GntR ligand-binding domain-like"/>
    <property type="match status" value="1"/>
</dbReference>
<organism evidence="6 7">
    <name type="scientific">Streptomyces pathocidini</name>
    <dbReference type="NCBI Taxonomy" id="1650571"/>
    <lineage>
        <taxon>Bacteria</taxon>
        <taxon>Bacillati</taxon>
        <taxon>Actinomycetota</taxon>
        <taxon>Actinomycetes</taxon>
        <taxon>Kitasatosporales</taxon>
        <taxon>Streptomycetaceae</taxon>
        <taxon>Streptomyces</taxon>
    </lineage>
</organism>
<dbReference type="InterPro" id="IPR008920">
    <property type="entry name" value="TF_FadR/GntR_C"/>
</dbReference>
<name>A0ABW7UXA4_9ACTN</name>
<keyword evidence="7" id="KW-1185">Reference proteome</keyword>
<keyword evidence="3" id="KW-0804">Transcription</keyword>
<gene>
    <name evidence="6" type="ORF">ACH429_20385</name>
</gene>
<feature type="region of interest" description="Disordered" evidence="4">
    <location>
        <begin position="1"/>
        <end position="36"/>
    </location>
</feature>
<dbReference type="InterPro" id="IPR036390">
    <property type="entry name" value="WH_DNA-bd_sf"/>
</dbReference>
<reference evidence="6 7" key="1">
    <citation type="submission" date="2024-10" db="EMBL/GenBank/DDBJ databases">
        <title>The Natural Products Discovery Center: Release of the First 8490 Sequenced Strains for Exploring Actinobacteria Biosynthetic Diversity.</title>
        <authorList>
            <person name="Kalkreuter E."/>
            <person name="Kautsar S.A."/>
            <person name="Yang D."/>
            <person name="Bader C.D."/>
            <person name="Teijaro C.N."/>
            <person name="Fluegel L."/>
            <person name="Davis C.M."/>
            <person name="Simpson J.R."/>
            <person name="Lauterbach L."/>
            <person name="Steele A.D."/>
            <person name="Gui C."/>
            <person name="Meng S."/>
            <person name="Li G."/>
            <person name="Viehrig K."/>
            <person name="Ye F."/>
            <person name="Su P."/>
            <person name="Kiefer A.F."/>
            <person name="Nichols A."/>
            <person name="Cepeda A.J."/>
            <person name="Yan W."/>
            <person name="Fan B."/>
            <person name="Jiang Y."/>
            <person name="Adhikari A."/>
            <person name="Zheng C.-J."/>
            <person name="Schuster L."/>
            <person name="Cowan T.M."/>
            <person name="Smanski M.J."/>
            <person name="Chevrette M.G."/>
            <person name="De Carvalho L.P.S."/>
            <person name="Shen B."/>
        </authorList>
    </citation>
    <scope>NUCLEOTIDE SEQUENCE [LARGE SCALE GENOMIC DNA]</scope>
    <source>
        <strain evidence="6 7">NPDC020327</strain>
    </source>
</reference>
<evidence type="ECO:0000259" key="5">
    <source>
        <dbReference type="PROSITE" id="PS50949"/>
    </source>
</evidence>
<evidence type="ECO:0000313" key="6">
    <source>
        <dbReference type="EMBL" id="MFI1966435.1"/>
    </source>
</evidence>
<evidence type="ECO:0000256" key="3">
    <source>
        <dbReference type="ARBA" id="ARBA00023163"/>
    </source>
</evidence>